<name>A0AAV1EDL3_OLDCO</name>
<proteinExistence type="predicted"/>
<feature type="compositionally biased region" description="Low complexity" evidence="1">
    <location>
        <begin position="22"/>
        <end position="35"/>
    </location>
</feature>
<evidence type="ECO:0000313" key="3">
    <source>
        <dbReference type="Proteomes" id="UP001161247"/>
    </source>
</evidence>
<protein>
    <submittedName>
        <fullName evidence="2">OLC1v1019085C1</fullName>
    </submittedName>
</protein>
<sequence length="452" mass="48353">MAEVTRRTSSSVISGNKFRSKTPSSCPFSCTTSATGFSPRSNPRSLIGRSPSPSPATRLSTYNPVTSVDRENYSSPAATNKNRGISGQFPNPPPKRACMCAPTNHPGSFRCKLHKGGGGGNIYNTSPNSVSSGGGNSNSKGGGRLILRRLALFISLSRIGAAVEARSLAKRSASLTTTSIWPSPFQQSRPAKLRGFEEQSKKVKLRGFEEQSKESLSGGKKPVVVMAEAIRRSPFVSPPSGKFYFPKTPSSSPFACSNAAYPPARSKPKALFGRSLSPPAVAATLINLYNPTQSIRFSLDLNNKNYNPPNRSISGSWTTTAKKNNNNGTTAVQSPKQTPPKKSCMCSPTNHPGSFRCKLHIGGNKASLSNGGNNNGGSAPCNNISNYNRLILRRLALHNSLGEIKPAKGDDLLVKKALASTTSIWPPPSQRSRRGNFNFKPRPSRLSIMSKA</sequence>
<feature type="compositionally biased region" description="Polar residues" evidence="1">
    <location>
        <begin position="55"/>
        <end position="66"/>
    </location>
</feature>
<evidence type="ECO:0000256" key="1">
    <source>
        <dbReference type="SAM" id="MobiDB-lite"/>
    </source>
</evidence>
<keyword evidence="3" id="KW-1185">Reference proteome</keyword>
<dbReference type="PANTHER" id="PTHR33132:SF36">
    <property type="entry name" value="SERINE-RICH PROTEIN-LIKE PROTEIN"/>
    <property type="match status" value="1"/>
</dbReference>
<accession>A0AAV1EDL3</accession>
<feature type="region of interest" description="Disordered" evidence="1">
    <location>
        <begin position="1"/>
        <end position="90"/>
    </location>
</feature>
<evidence type="ECO:0000313" key="2">
    <source>
        <dbReference type="EMBL" id="CAI9117647.1"/>
    </source>
</evidence>
<gene>
    <name evidence="2" type="ORF">OLC1_LOCUS23678</name>
</gene>
<feature type="region of interest" description="Disordered" evidence="1">
    <location>
        <begin position="423"/>
        <end position="452"/>
    </location>
</feature>
<dbReference type="AlphaFoldDB" id="A0AAV1EDL3"/>
<dbReference type="PANTHER" id="PTHR33132">
    <property type="entry name" value="OSJNBB0118P14.9 PROTEIN"/>
    <property type="match status" value="1"/>
</dbReference>
<dbReference type="EMBL" id="OX459126">
    <property type="protein sequence ID" value="CAI9117647.1"/>
    <property type="molecule type" value="Genomic_DNA"/>
</dbReference>
<dbReference type="Proteomes" id="UP001161247">
    <property type="component" value="Chromosome 9"/>
</dbReference>
<reference evidence="2" key="1">
    <citation type="submission" date="2023-03" db="EMBL/GenBank/DDBJ databases">
        <authorList>
            <person name="Julca I."/>
        </authorList>
    </citation>
    <scope>NUCLEOTIDE SEQUENCE</scope>
</reference>
<organism evidence="2 3">
    <name type="scientific">Oldenlandia corymbosa var. corymbosa</name>
    <dbReference type="NCBI Taxonomy" id="529605"/>
    <lineage>
        <taxon>Eukaryota</taxon>
        <taxon>Viridiplantae</taxon>
        <taxon>Streptophyta</taxon>
        <taxon>Embryophyta</taxon>
        <taxon>Tracheophyta</taxon>
        <taxon>Spermatophyta</taxon>
        <taxon>Magnoliopsida</taxon>
        <taxon>eudicotyledons</taxon>
        <taxon>Gunneridae</taxon>
        <taxon>Pentapetalae</taxon>
        <taxon>asterids</taxon>
        <taxon>lamiids</taxon>
        <taxon>Gentianales</taxon>
        <taxon>Rubiaceae</taxon>
        <taxon>Rubioideae</taxon>
        <taxon>Spermacoceae</taxon>
        <taxon>Hedyotis-Oldenlandia complex</taxon>
        <taxon>Oldenlandia</taxon>
    </lineage>
</organism>
<feature type="compositionally biased region" description="Polar residues" evidence="1">
    <location>
        <begin position="73"/>
        <end position="89"/>
    </location>
</feature>
<feature type="region of interest" description="Disordered" evidence="1">
    <location>
        <begin position="324"/>
        <end position="347"/>
    </location>
</feature>